<evidence type="ECO:0000313" key="1">
    <source>
        <dbReference type="Proteomes" id="UP000035642"/>
    </source>
</evidence>
<evidence type="ECO:0000313" key="2">
    <source>
        <dbReference type="WBParaSite" id="ACAC_0000408801-mRNA-1"/>
    </source>
</evidence>
<dbReference type="Proteomes" id="UP000035642">
    <property type="component" value="Unassembled WGS sequence"/>
</dbReference>
<dbReference type="WBParaSite" id="ACAC_0000408801-mRNA-1">
    <property type="protein sequence ID" value="ACAC_0000408801-mRNA-1"/>
    <property type="gene ID" value="ACAC_0000408801"/>
</dbReference>
<proteinExistence type="predicted"/>
<name>A0A0K0D1Z3_ANGCA</name>
<organism evidence="1 2">
    <name type="scientific">Angiostrongylus cantonensis</name>
    <name type="common">Rat lungworm</name>
    <dbReference type="NCBI Taxonomy" id="6313"/>
    <lineage>
        <taxon>Eukaryota</taxon>
        <taxon>Metazoa</taxon>
        <taxon>Ecdysozoa</taxon>
        <taxon>Nematoda</taxon>
        <taxon>Chromadorea</taxon>
        <taxon>Rhabditida</taxon>
        <taxon>Rhabditina</taxon>
        <taxon>Rhabditomorpha</taxon>
        <taxon>Strongyloidea</taxon>
        <taxon>Metastrongylidae</taxon>
        <taxon>Angiostrongylus</taxon>
    </lineage>
</organism>
<sequence>MNHSLYPYNENYNHSQNGATESIYSTLTASQLQLHASTSVQDAAVAVTMMRNSPLVERPMSIDEHLQSMPCMPMTITGWSEQFRLQDEKFCNVSFKGHTGNIVETVPKVDRLMGGPHILFGAFDHEMSPIVPCMEGLLHFKKEPEFLFVKLCVALRLCHATACDL</sequence>
<dbReference type="AlphaFoldDB" id="A0A0K0D1Z3"/>
<reference evidence="2" key="2">
    <citation type="submission" date="2017-02" db="UniProtKB">
        <authorList>
            <consortium name="WormBaseParasite"/>
        </authorList>
    </citation>
    <scope>IDENTIFICATION</scope>
</reference>
<keyword evidence="1" id="KW-1185">Reference proteome</keyword>
<reference evidence="1" key="1">
    <citation type="submission" date="2012-09" db="EMBL/GenBank/DDBJ databases">
        <authorList>
            <person name="Martin A.A."/>
        </authorList>
    </citation>
    <scope>NUCLEOTIDE SEQUENCE</scope>
</reference>
<accession>A0A0K0D1Z3</accession>
<protein>
    <submittedName>
        <fullName evidence="2">DUF1907 domain-containing protein</fullName>
    </submittedName>
</protein>